<dbReference type="Proteomes" id="UP000037035">
    <property type="component" value="Unassembled WGS sequence"/>
</dbReference>
<dbReference type="VEuPathDB" id="FungiDB:VP01_142g11"/>
<reference evidence="1 2" key="1">
    <citation type="submission" date="2015-08" db="EMBL/GenBank/DDBJ databases">
        <title>Next Generation Sequencing and Analysis of the Genome of Puccinia sorghi L Schw, the Causal Agent of Maize Common Rust.</title>
        <authorList>
            <person name="Rochi L."/>
            <person name="Burguener G."/>
            <person name="Darino M."/>
            <person name="Turjanski A."/>
            <person name="Kreff E."/>
            <person name="Dieguez M.J."/>
            <person name="Sacco F."/>
        </authorList>
    </citation>
    <scope>NUCLEOTIDE SEQUENCE [LARGE SCALE GENOMIC DNA]</scope>
    <source>
        <strain evidence="1 2">RO10H11247</strain>
    </source>
</reference>
<protein>
    <submittedName>
        <fullName evidence="1">Uncharacterized protein</fullName>
    </submittedName>
</protein>
<organism evidence="1 2">
    <name type="scientific">Puccinia sorghi</name>
    <dbReference type="NCBI Taxonomy" id="27349"/>
    <lineage>
        <taxon>Eukaryota</taxon>
        <taxon>Fungi</taxon>
        <taxon>Dikarya</taxon>
        <taxon>Basidiomycota</taxon>
        <taxon>Pucciniomycotina</taxon>
        <taxon>Pucciniomycetes</taxon>
        <taxon>Pucciniales</taxon>
        <taxon>Pucciniaceae</taxon>
        <taxon>Puccinia</taxon>
    </lineage>
</organism>
<evidence type="ECO:0000313" key="1">
    <source>
        <dbReference type="EMBL" id="KNZ61251.1"/>
    </source>
</evidence>
<sequence length="178" mass="20385">MDLQLKDKRYKFAINNNLPKHYVNIINSIQANSDDKQYPKKGVYIVKKLPLKLATATEVLPQPFFQSPQKGFHLTSITLNGSTRKLPAQRQDIANIDSVAFLKDSKDSICFKVPLEKLGDKRFTEACWSEVTKDYDLDFAVTQEVKSSSDDDQNSDCNTSIDLDNKSRYDDSEVKYYE</sequence>
<comment type="caution">
    <text evidence="1">The sequence shown here is derived from an EMBL/GenBank/DDBJ whole genome shotgun (WGS) entry which is preliminary data.</text>
</comment>
<keyword evidence="2" id="KW-1185">Reference proteome</keyword>
<dbReference type="AlphaFoldDB" id="A0A0L6VKE8"/>
<gene>
    <name evidence="1" type="ORF">VP01_142g11</name>
</gene>
<dbReference type="STRING" id="27349.A0A0L6VKE8"/>
<name>A0A0L6VKE8_9BASI</name>
<evidence type="ECO:0000313" key="2">
    <source>
        <dbReference type="Proteomes" id="UP000037035"/>
    </source>
</evidence>
<dbReference type="EMBL" id="LAVV01004777">
    <property type="protein sequence ID" value="KNZ61251.1"/>
    <property type="molecule type" value="Genomic_DNA"/>
</dbReference>
<proteinExistence type="predicted"/>
<accession>A0A0L6VKE8</accession>